<organism evidence="1 2">
    <name type="scientific">Armadillidium nasatum</name>
    <dbReference type="NCBI Taxonomy" id="96803"/>
    <lineage>
        <taxon>Eukaryota</taxon>
        <taxon>Metazoa</taxon>
        <taxon>Ecdysozoa</taxon>
        <taxon>Arthropoda</taxon>
        <taxon>Crustacea</taxon>
        <taxon>Multicrustacea</taxon>
        <taxon>Malacostraca</taxon>
        <taxon>Eumalacostraca</taxon>
        <taxon>Peracarida</taxon>
        <taxon>Isopoda</taxon>
        <taxon>Oniscidea</taxon>
        <taxon>Crinocheta</taxon>
        <taxon>Armadillidiidae</taxon>
        <taxon>Armadillidium</taxon>
    </lineage>
</organism>
<reference evidence="1 2" key="1">
    <citation type="journal article" date="2019" name="PLoS Biol.">
        <title>Sex chromosomes control vertical transmission of feminizing Wolbachia symbionts in an isopod.</title>
        <authorList>
            <person name="Becking T."/>
            <person name="Chebbi M.A."/>
            <person name="Giraud I."/>
            <person name="Moumen B."/>
            <person name="Laverre T."/>
            <person name="Caubet Y."/>
            <person name="Peccoud J."/>
            <person name="Gilbert C."/>
            <person name="Cordaux R."/>
        </authorList>
    </citation>
    <scope>NUCLEOTIDE SEQUENCE [LARGE SCALE GENOMIC DNA]</scope>
    <source>
        <strain evidence="1">ANa2</strain>
        <tissue evidence="1">Whole body excluding digestive tract and cuticle</tissue>
    </source>
</reference>
<evidence type="ECO:0000313" key="1">
    <source>
        <dbReference type="EMBL" id="KAB7500623.1"/>
    </source>
</evidence>
<protein>
    <submittedName>
        <fullName evidence="1">BTB/POZ domain-containing protein KCTD3</fullName>
    </submittedName>
</protein>
<dbReference type="EMBL" id="SEYY01013367">
    <property type="protein sequence ID" value="KAB7500623.1"/>
    <property type="molecule type" value="Genomic_DNA"/>
</dbReference>
<name>A0A5N5T2B9_9CRUS</name>
<gene>
    <name evidence="1" type="primary">KCTD3_1</name>
    <name evidence="1" type="ORF">Anas_13776</name>
</gene>
<proteinExistence type="predicted"/>
<comment type="caution">
    <text evidence="1">The sequence shown here is derived from an EMBL/GenBank/DDBJ whole genome shotgun (WGS) entry which is preliminary data.</text>
</comment>
<evidence type="ECO:0000313" key="2">
    <source>
        <dbReference type="Proteomes" id="UP000326759"/>
    </source>
</evidence>
<dbReference type="Proteomes" id="UP000326759">
    <property type="component" value="Unassembled WGS sequence"/>
</dbReference>
<dbReference type="AlphaFoldDB" id="A0A5N5T2B9"/>
<accession>A0A5N5T2B9</accession>
<keyword evidence="2" id="KW-1185">Reference proteome</keyword>
<dbReference type="OrthoDB" id="6077599at2759"/>
<dbReference type="PANTHER" id="PTHR15859:SF1">
    <property type="entry name" value="BTB DOMAIN-CONTAINING PROTEIN"/>
    <property type="match status" value="1"/>
</dbReference>
<feature type="non-terminal residue" evidence="1">
    <location>
        <position position="1"/>
    </location>
</feature>
<dbReference type="InterPro" id="IPR047876">
    <property type="entry name" value="SHKBP1/KCTD3"/>
</dbReference>
<dbReference type="PANTHER" id="PTHR15859">
    <property type="entry name" value="SETA BINDING PROTEIN 1"/>
    <property type="match status" value="1"/>
</dbReference>
<sequence>RNPSFDLRHSRNSSADLNKYFKFEINILNSLGTVRNIQSWSTCRISFIHWLSVGSTFIGRKNWGLACYDSALANTECVSYCIFRYSRIILLLGCSVDPYIILLLISVCSEYNHVRTWTVTRFRGMISTQPRSTPFSSYKILLTLDEVDPNIHYVLANDCGPYGEEDDEQVFIQKVVPDTDQLFVRLASNGKRYVEFQYFILVAISLTDDSFGRDYMALW</sequence>